<dbReference type="EMBL" id="JBBNAG010000001">
    <property type="protein sequence ID" value="KAK9167585.1"/>
    <property type="molecule type" value="Genomic_DNA"/>
</dbReference>
<sequence length="50" mass="5532">MRLVHTSVMALDEPIVDLMVLVIGHKGLLCQLMVYITSRIGESVTGFLCQ</sequence>
<reference evidence="1 2" key="1">
    <citation type="submission" date="2024-01" db="EMBL/GenBank/DDBJ databases">
        <title>Genome assemblies of Stephania.</title>
        <authorList>
            <person name="Yang L."/>
        </authorList>
    </citation>
    <scope>NUCLEOTIDE SEQUENCE [LARGE SCALE GENOMIC DNA]</scope>
    <source>
        <strain evidence="1">JXDWG</strain>
        <tissue evidence="1">Leaf</tissue>
    </source>
</reference>
<comment type="caution">
    <text evidence="1">The sequence shown here is derived from an EMBL/GenBank/DDBJ whole genome shotgun (WGS) entry which is preliminary data.</text>
</comment>
<keyword evidence="2" id="KW-1185">Reference proteome</keyword>
<organism evidence="1 2">
    <name type="scientific">Stephania cephalantha</name>
    <dbReference type="NCBI Taxonomy" id="152367"/>
    <lineage>
        <taxon>Eukaryota</taxon>
        <taxon>Viridiplantae</taxon>
        <taxon>Streptophyta</taxon>
        <taxon>Embryophyta</taxon>
        <taxon>Tracheophyta</taxon>
        <taxon>Spermatophyta</taxon>
        <taxon>Magnoliopsida</taxon>
        <taxon>Ranunculales</taxon>
        <taxon>Menispermaceae</taxon>
        <taxon>Menispermoideae</taxon>
        <taxon>Cissampelideae</taxon>
        <taxon>Stephania</taxon>
    </lineage>
</organism>
<proteinExistence type="predicted"/>
<dbReference type="AlphaFoldDB" id="A0AAP0LBM6"/>
<dbReference type="Proteomes" id="UP001419268">
    <property type="component" value="Unassembled WGS sequence"/>
</dbReference>
<evidence type="ECO:0000313" key="1">
    <source>
        <dbReference type="EMBL" id="KAK9167585.1"/>
    </source>
</evidence>
<evidence type="ECO:0000313" key="2">
    <source>
        <dbReference type="Proteomes" id="UP001419268"/>
    </source>
</evidence>
<name>A0AAP0LBM6_9MAGN</name>
<protein>
    <submittedName>
        <fullName evidence="1">Uncharacterized protein</fullName>
    </submittedName>
</protein>
<gene>
    <name evidence="1" type="ORF">Scep_002776</name>
</gene>
<accession>A0AAP0LBM6</accession>